<feature type="transmembrane region" description="Helical" evidence="5">
    <location>
        <begin position="404"/>
        <end position="427"/>
    </location>
</feature>
<dbReference type="InterPro" id="IPR036259">
    <property type="entry name" value="MFS_trans_sf"/>
</dbReference>
<dbReference type="InterPro" id="IPR020846">
    <property type="entry name" value="MFS_dom"/>
</dbReference>
<dbReference type="PROSITE" id="PS50850">
    <property type="entry name" value="MFS"/>
    <property type="match status" value="1"/>
</dbReference>
<evidence type="ECO:0000256" key="3">
    <source>
        <dbReference type="ARBA" id="ARBA00022989"/>
    </source>
</evidence>
<dbReference type="SUPFAM" id="SSF103473">
    <property type="entry name" value="MFS general substrate transporter"/>
    <property type="match status" value="1"/>
</dbReference>
<dbReference type="OrthoDB" id="2351791at2759"/>
<evidence type="ECO:0000256" key="4">
    <source>
        <dbReference type="ARBA" id="ARBA00023136"/>
    </source>
</evidence>
<feature type="transmembrane region" description="Helical" evidence="5">
    <location>
        <begin position="52"/>
        <end position="70"/>
    </location>
</feature>
<dbReference type="GO" id="GO:0022857">
    <property type="term" value="F:transmembrane transporter activity"/>
    <property type="evidence" value="ECO:0007669"/>
    <property type="project" value="InterPro"/>
</dbReference>
<dbReference type="GO" id="GO:0005886">
    <property type="term" value="C:plasma membrane"/>
    <property type="evidence" value="ECO:0007669"/>
    <property type="project" value="TreeGrafter"/>
</dbReference>
<feature type="transmembrane region" description="Helical" evidence="5">
    <location>
        <begin position="82"/>
        <end position="99"/>
    </location>
</feature>
<keyword evidence="2 5" id="KW-0812">Transmembrane</keyword>
<gene>
    <name evidence="7" type="ORF">BDV27DRAFT_166653</name>
</gene>
<dbReference type="EMBL" id="ML737723">
    <property type="protein sequence ID" value="KAE8361792.1"/>
    <property type="molecule type" value="Genomic_DNA"/>
</dbReference>
<feature type="transmembrane region" description="Helical" evidence="5">
    <location>
        <begin position="211"/>
        <end position="234"/>
    </location>
</feature>
<comment type="subcellular location">
    <subcellularLocation>
        <location evidence="1">Membrane</location>
        <topology evidence="1">Multi-pass membrane protein</topology>
    </subcellularLocation>
</comment>
<feature type="transmembrane region" description="Helical" evidence="5">
    <location>
        <begin position="15"/>
        <end position="40"/>
    </location>
</feature>
<reference evidence="7 8" key="1">
    <citation type="submission" date="2019-04" db="EMBL/GenBank/DDBJ databases">
        <title>Friends and foes A comparative genomics studyof 23 Aspergillus species from section Flavi.</title>
        <authorList>
            <consortium name="DOE Joint Genome Institute"/>
            <person name="Kjaerbolling I."/>
            <person name="Vesth T."/>
            <person name="Frisvad J.C."/>
            <person name="Nybo J.L."/>
            <person name="Theobald S."/>
            <person name="Kildgaard S."/>
            <person name="Isbrandt T."/>
            <person name="Kuo A."/>
            <person name="Sato A."/>
            <person name="Lyhne E.K."/>
            <person name="Kogle M.E."/>
            <person name="Wiebenga A."/>
            <person name="Kun R.S."/>
            <person name="Lubbers R.J."/>
            <person name="Makela M.R."/>
            <person name="Barry K."/>
            <person name="Chovatia M."/>
            <person name="Clum A."/>
            <person name="Daum C."/>
            <person name="Haridas S."/>
            <person name="He G."/>
            <person name="LaButti K."/>
            <person name="Lipzen A."/>
            <person name="Mondo S."/>
            <person name="Riley R."/>
            <person name="Salamov A."/>
            <person name="Simmons B.A."/>
            <person name="Magnuson J.K."/>
            <person name="Henrissat B."/>
            <person name="Mortensen U.H."/>
            <person name="Larsen T.O."/>
            <person name="Devries R.P."/>
            <person name="Grigoriev I.V."/>
            <person name="Machida M."/>
            <person name="Baker S.E."/>
            <person name="Andersen M.R."/>
        </authorList>
    </citation>
    <scope>NUCLEOTIDE SEQUENCE [LARGE SCALE GENOMIC DNA]</scope>
    <source>
        <strain evidence="7 8">CBS 763.97</strain>
    </source>
</reference>
<feature type="domain" description="Major facilitator superfamily (MFS) profile" evidence="6">
    <location>
        <begin position="16"/>
        <end position="505"/>
    </location>
</feature>
<evidence type="ECO:0000256" key="1">
    <source>
        <dbReference type="ARBA" id="ARBA00004141"/>
    </source>
</evidence>
<dbReference type="Gene3D" id="1.20.1720.10">
    <property type="entry name" value="Multidrug resistance protein D"/>
    <property type="match status" value="1"/>
</dbReference>
<feature type="transmembrane region" description="Helical" evidence="5">
    <location>
        <begin position="170"/>
        <end position="190"/>
    </location>
</feature>
<dbReference type="RefSeq" id="XP_031924873.1">
    <property type="nucleotide sequence ID" value="XM_032074251.1"/>
</dbReference>
<organism evidence="7 8">
    <name type="scientific">Aspergillus caelatus</name>
    <dbReference type="NCBI Taxonomy" id="61420"/>
    <lineage>
        <taxon>Eukaryota</taxon>
        <taxon>Fungi</taxon>
        <taxon>Dikarya</taxon>
        <taxon>Ascomycota</taxon>
        <taxon>Pezizomycotina</taxon>
        <taxon>Eurotiomycetes</taxon>
        <taxon>Eurotiomycetidae</taxon>
        <taxon>Eurotiales</taxon>
        <taxon>Aspergillaceae</taxon>
        <taxon>Aspergillus</taxon>
        <taxon>Aspergillus subgen. Circumdati</taxon>
    </lineage>
</organism>
<name>A0A5N6ZW98_9EURO</name>
<evidence type="ECO:0000256" key="5">
    <source>
        <dbReference type="SAM" id="Phobius"/>
    </source>
</evidence>
<feature type="transmembrane region" description="Helical" evidence="5">
    <location>
        <begin position="367"/>
        <end position="392"/>
    </location>
</feature>
<dbReference type="GeneID" id="43658697"/>
<feature type="transmembrane region" description="Helical" evidence="5">
    <location>
        <begin position="309"/>
        <end position="333"/>
    </location>
</feature>
<dbReference type="InterPro" id="IPR011701">
    <property type="entry name" value="MFS"/>
</dbReference>
<feature type="transmembrane region" description="Helical" evidence="5">
    <location>
        <begin position="271"/>
        <end position="297"/>
    </location>
</feature>
<evidence type="ECO:0000259" key="6">
    <source>
        <dbReference type="PROSITE" id="PS50850"/>
    </source>
</evidence>
<evidence type="ECO:0000313" key="7">
    <source>
        <dbReference type="EMBL" id="KAE8361792.1"/>
    </source>
</evidence>
<feature type="transmembrane region" description="Helical" evidence="5">
    <location>
        <begin position="240"/>
        <end position="259"/>
    </location>
</feature>
<keyword evidence="8" id="KW-1185">Reference proteome</keyword>
<proteinExistence type="predicted"/>
<evidence type="ECO:0000313" key="8">
    <source>
        <dbReference type="Proteomes" id="UP000326268"/>
    </source>
</evidence>
<dbReference type="AlphaFoldDB" id="A0A5N6ZW98"/>
<keyword evidence="3 5" id="KW-1133">Transmembrane helix</keyword>
<keyword evidence="4 5" id="KW-0472">Membrane</keyword>
<feature type="transmembrane region" description="Helical" evidence="5">
    <location>
        <begin position="481"/>
        <end position="499"/>
    </location>
</feature>
<sequence length="537" mass="57634">MQDQQDIVLDKRFRLTFAILAVVSLLVALDGSSISVALPIVAKKLNGTAIEAFWVGTSFLLCSTVFQPCFGSLSNSFGRKPLMTLALLFFLVGAIVAGASNEFMYLILGRSLQGVGGGGIVTLIEIVITDLVPLRLRGQYFGFIATMLSIGAVMGPILGGGFSQNVSWRWIFYINLPFAGLALFMIPVTLKGNHNSAPLKDKLQRIDYIGALLFIASTTICLMPITWGGVVYAWGAVQTFCPLVLGATGVAVFALYEAYVASSPIIPKVIFASATAIVNFIGVASHGLILWCLLYYFPFYFEAVKGYSPILAGVALLPITFTVSPSAIIVGLMITKTGRYAWAIWSGWALACLGLGLLCLLKTHTGVGGWVCLMLVPGTGLGFLFPAVIYAIQASAKPKHLAMAVAMCSFFRSLGQCLGVAVGGVVFQNRMRAILEGHPVLAPHAAEYSKDAAELVEILRVMSDVPQKEALRAAYTDSLRYVWIFCGALAGASLLLSILTKDYRFEETEEVQVAVRVQSEGQTASYEAKHASQGTDI</sequence>
<dbReference type="Proteomes" id="UP000326268">
    <property type="component" value="Unassembled WGS sequence"/>
</dbReference>
<dbReference type="PRINTS" id="PR01036">
    <property type="entry name" value="TCRTETB"/>
</dbReference>
<accession>A0A5N6ZW98</accession>
<dbReference type="Gene3D" id="1.20.1250.20">
    <property type="entry name" value="MFS general substrate transporter like domains"/>
    <property type="match status" value="1"/>
</dbReference>
<dbReference type="PANTHER" id="PTHR23501">
    <property type="entry name" value="MAJOR FACILITATOR SUPERFAMILY"/>
    <property type="match status" value="1"/>
</dbReference>
<evidence type="ECO:0000256" key="2">
    <source>
        <dbReference type="ARBA" id="ARBA00022692"/>
    </source>
</evidence>
<feature type="transmembrane region" description="Helical" evidence="5">
    <location>
        <begin position="140"/>
        <end position="158"/>
    </location>
</feature>
<protein>
    <submittedName>
        <fullName evidence="7">Putative transporter</fullName>
    </submittedName>
</protein>
<dbReference type="PANTHER" id="PTHR23501:SF59">
    <property type="entry name" value="MAJOR FACILITATOR SUPERFAMILY (MFS) PROFILE DOMAIN-CONTAINING PROTEIN-RELATED"/>
    <property type="match status" value="1"/>
</dbReference>
<feature type="transmembrane region" description="Helical" evidence="5">
    <location>
        <begin position="340"/>
        <end position="361"/>
    </location>
</feature>
<dbReference type="Pfam" id="PF07690">
    <property type="entry name" value="MFS_1"/>
    <property type="match status" value="1"/>
</dbReference>